<dbReference type="EMBL" id="LAZR01068461">
    <property type="protein sequence ID" value="KKK49593.1"/>
    <property type="molecule type" value="Genomic_DNA"/>
</dbReference>
<dbReference type="AlphaFoldDB" id="A0A0F8VYZ8"/>
<organism evidence="1">
    <name type="scientific">marine sediment metagenome</name>
    <dbReference type="NCBI Taxonomy" id="412755"/>
    <lineage>
        <taxon>unclassified sequences</taxon>
        <taxon>metagenomes</taxon>
        <taxon>ecological metagenomes</taxon>
    </lineage>
</organism>
<name>A0A0F8VYZ8_9ZZZZ</name>
<evidence type="ECO:0000313" key="1">
    <source>
        <dbReference type="EMBL" id="KKK49593.1"/>
    </source>
</evidence>
<sequence length="102" mass="11981">MSNKPHPLDQYASPQADPNELATMRSIYDQTICPEGVDQKDFARILKWTSEQAEIKRFESVMQSLMECLKRQRDLDGVPTDDGDYLGERINKVRQYIWDNWD</sequence>
<comment type="caution">
    <text evidence="1">The sequence shown here is derived from an EMBL/GenBank/DDBJ whole genome shotgun (WGS) entry which is preliminary data.</text>
</comment>
<protein>
    <submittedName>
        <fullName evidence="1">Uncharacterized protein</fullName>
    </submittedName>
</protein>
<reference evidence="1" key="1">
    <citation type="journal article" date="2015" name="Nature">
        <title>Complex archaea that bridge the gap between prokaryotes and eukaryotes.</title>
        <authorList>
            <person name="Spang A."/>
            <person name="Saw J.H."/>
            <person name="Jorgensen S.L."/>
            <person name="Zaremba-Niedzwiedzka K."/>
            <person name="Martijn J."/>
            <person name="Lind A.E."/>
            <person name="van Eijk R."/>
            <person name="Schleper C."/>
            <person name="Guy L."/>
            <person name="Ettema T.J."/>
        </authorList>
    </citation>
    <scope>NUCLEOTIDE SEQUENCE</scope>
</reference>
<gene>
    <name evidence="1" type="ORF">LCGC14_3133500</name>
</gene>
<accession>A0A0F8VYZ8</accession>
<proteinExistence type="predicted"/>